<dbReference type="GO" id="GO:0005737">
    <property type="term" value="C:cytoplasm"/>
    <property type="evidence" value="ECO:0007669"/>
    <property type="project" value="TreeGrafter"/>
</dbReference>
<dbReference type="eggNOG" id="KOG3354">
    <property type="taxonomic scope" value="Eukaryota"/>
</dbReference>
<dbReference type="InterPro" id="IPR006001">
    <property type="entry name" value="Therm_gnt_kin"/>
</dbReference>
<dbReference type="PANTHER" id="PTHR43442">
    <property type="entry name" value="GLUCONOKINASE-RELATED"/>
    <property type="match status" value="1"/>
</dbReference>
<dbReference type="AlphaFoldDB" id="H3A3A7"/>
<dbReference type="EMBL" id="AFYH01235749">
    <property type="status" value="NOT_ANNOTATED_CDS"/>
    <property type="molecule type" value="Genomic_DNA"/>
</dbReference>
<dbReference type="SUPFAM" id="SSF52540">
    <property type="entry name" value="P-loop containing nucleoside triphosphate hydrolases"/>
    <property type="match status" value="1"/>
</dbReference>
<reference evidence="10" key="1">
    <citation type="submission" date="2011-08" db="EMBL/GenBank/DDBJ databases">
        <title>The draft genome of Latimeria chalumnae.</title>
        <authorList>
            <person name="Di Palma F."/>
            <person name="Alfoldi J."/>
            <person name="Johnson J."/>
            <person name="Berlin A."/>
            <person name="Gnerre S."/>
            <person name="Jaffe D."/>
            <person name="MacCallum I."/>
            <person name="Young S."/>
            <person name="Walker B.J."/>
            <person name="Lander E."/>
            <person name="Lindblad-Toh K."/>
        </authorList>
    </citation>
    <scope>NUCLEOTIDE SEQUENCE [LARGE SCALE GENOMIC DNA]</scope>
    <source>
        <strain evidence="10">Wild caught</strain>
    </source>
</reference>
<evidence type="ECO:0000256" key="1">
    <source>
        <dbReference type="ARBA" id="ARBA00004875"/>
    </source>
</evidence>
<evidence type="ECO:0000256" key="2">
    <source>
        <dbReference type="ARBA" id="ARBA00008420"/>
    </source>
</evidence>
<dbReference type="GO" id="GO:0005975">
    <property type="term" value="P:carbohydrate metabolic process"/>
    <property type="evidence" value="ECO:0007669"/>
    <property type="project" value="InterPro"/>
</dbReference>
<dbReference type="Proteomes" id="UP000008672">
    <property type="component" value="Unassembled WGS sequence"/>
</dbReference>
<evidence type="ECO:0000256" key="4">
    <source>
        <dbReference type="ARBA" id="ARBA00022741"/>
    </source>
</evidence>
<dbReference type="GO" id="GO:0005524">
    <property type="term" value="F:ATP binding"/>
    <property type="evidence" value="ECO:0007669"/>
    <property type="project" value="UniProtKB-KW"/>
</dbReference>
<dbReference type="Pfam" id="PF01202">
    <property type="entry name" value="SKI"/>
    <property type="match status" value="1"/>
</dbReference>
<evidence type="ECO:0000256" key="7">
    <source>
        <dbReference type="ARBA" id="ARBA00048090"/>
    </source>
</evidence>
<dbReference type="Gene3D" id="3.40.50.300">
    <property type="entry name" value="P-loop containing nucleotide triphosphate hydrolases"/>
    <property type="match status" value="1"/>
</dbReference>
<dbReference type="InParanoid" id="H3A3A7"/>
<proteinExistence type="inferred from homology"/>
<dbReference type="EMBL" id="AFYH01235748">
    <property type="status" value="NOT_ANNOTATED_CDS"/>
    <property type="molecule type" value="Genomic_DNA"/>
</dbReference>
<dbReference type="EMBL" id="AFYH01235747">
    <property type="status" value="NOT_ANNOTATED_CDS"/>
    <property type="molecule type" value="Genomic_DNA"/>
</dbReference>
<sequence>MILIVMGVSGSGKTTVGMQLANKLGWKFLDADDYHPEENKEKMAKRIPLNDQDRVPWLCTLHEEIIREASSGQNVILACSALKKAYRKILACGASGSEPYIGHSWGEEMLPSKHILFVYLNGSMEVVSTRLEGRREHFMPITLLQSQYDTLEPPEEPENFITVNVEKGVAEIIADIVPFTE</sequence>
<evidence type="ECO:0000256" key="6">
    <source>
        <dbReference type="ARBA" id="ARBA00022840"/>
    </source>
</evidence>
<dbReference type="InterPro" id="IPR027417">
    <property type="entry name" value="P-loop_NTPase"/>
</dbReference>
<evidence type="ECO:0000313" key="9">
    <source>
        <dbReference type="Ensembl" id="ENSLACP00000004128.2"/>
    </source>
</evidence>
<reference evidence="9" key="3">
    <citation type="submission" date="2025-09" db="UniProtKB">
        <authorList>
            <consortium name="Ensembl"/>
        </authorList>
    </citation>
    <scope>IDENTIFICATION</scope>
</reference>
<reference evidence="9" key="2">
    <citation type="submission" date="2025-08" db="UniProtKB">
        <authorList>
            <consortium name="Ensembl"/>
        </authorList>
    </citation>
    <scope>IDENTIFICATION</scope>
</reference>
<protein>
    <recommendedName>
        <fullName evidence="8">Gluconokinase</fullName>
        <ecNumber evidence="8">2.7.1.12</ecNumber>
    </recommendedName>
</protein>
<comment type="similarity">
    <text evidence="2 8">Belongs to the gluconokinase GntK/GntV family.</text>
</comment>
<gene>
    <name evidence="9" type="primary">IDNK</name>
</gene>
<accession>H3A3A7</accession>
<dbReference type="PANTHER" id="PTHR43442:SF3">
    <property type="entry name" value="GLUCONOKINASE-RELATED"/>
    <property type="match status" value="1"/>
</dbReference>
<dbReference type="GeneTree" id="ENSGT00390000003364"/>
<comment type="pathway">
    <text evidence="1 8">Carbohydrate acid metabolism; D-gluconate degradation.</text>
</comment>
<dbReference type="UniPathway" id="UPA00792"/>
<keyword evidence="3 8" id="KW-0808">Transferase</keyword>
<comment type="catalytic activity">
    <reaction evidence="7 8">
        <text>D-gluconate + ATP = 6-phospho-D-gluconate + ADP + H(+)</text>
        <dbReference type="Rhea" id="RHEA:19433"/>
        <dbReference type="ChEBI" id="CHEBI:15378"/>
        <dbReference type="ChEBI" id="CHEBI:18391"/>
        <dbReference type="ChEBI" id="CHEBI:30616"/>
        <dbReference type="ChEBI" id="CHEBI:58759"/>
        <dbReference type="ChEBI" id="CHEBI:456216"/>
        <dbReference type="EC" id="2.7.1.12"/>
    </reaction>
</comment>
<dbReference type="OMA" id="YEGDDYH"/>
<dbReference type="EC" id="2.7.1.12" evidence="8"/>
<keyword evidence="10" id="KW-1185">Reference proteome</keyword>
<dbReference type="HOGENOM" id="CLU_077168_4_1_1"/>
<organism evidence="9 10">
    <name type="scientific">Latimeria chalumnae</name>
    <name type="common">Coelacanth</name>
    <dbReference type="NCBI Taxonomy" id="7897"/>
    <lineage>
        <taxon>Eukaryota</taxon>
        <taxon>Metazoa</taxon>
        <taxon>Chordata</taxon>
        <taxon>Craniata</taxon>
        <taxon>Vertebrata</taxon>
        <taxon>Euteleostomi</taxon>
        <taxon>Coelacanthiformes</taxon>
        <taxon>Coelacanthidae</taxon>
        <taxon>Latimeria</taxon>
    </lineage>
</organism>
<evidence type="ECO:0000256" key="8">
    <source>
        <dbReference type="RuleBase" id="RU363066"/>
    </source>
</evidence>
<dbReference type="FunCoup" id="H3A3A7">
    <property type="interactions" value="159"/>
</dbReference>
<keyword evidence="6 8" id="KW-0067">ATP-binding</keyword>
<dbReference type="FunFam" id="3.40.50.300:FF:000522">
    <property type="entry name" value="Gluconokinase"/>
    <property type="match status" value="1"/>
</dbReference>
<evidence type="ECO:0000256" key="5">
    <source>
        <dbReference type="ARBA" id="ARBA00022777"/>
    </source>
</evidence>
<evidence type="ECO:0000256" key="3">
    <source>
        <dbReference type="ARBA" id="ARBA00022679"/>
    </source>
</evidence>
<evidence type="ECO:0000313" key="10">
    <source>
        <dbReference type="Proteomes" id="UP000008672"/>
    </source>
</evidence>
<dbReference type="NCBIfam" id="TIGR01313">
    <property type="entry name" value="therm_gnt_kin"/>
    <property type="match status" value="1"/>
</dbReference>
<dbReference type="STRING" id="7897.ENSLACP00000004128"/>
<dbReference type="GeneID" id="102346779"/>
<dbReference type="KEGG" id="lcm:102346779"/>
<keyword evidence="4 8" id="KW-0547">Nucleotide-binding</keyword>
<dbReference type="Ensembl" id="ENSLACT00000004164.2">
    <property type="protein sequence ID" value="ENSLACP00000004128.2"/>
    <property type="gene ID" value="ENSLACG00000003670.2"/>
</dbReference>
<dbReference type="InterPro" id="IPR031322">
    <property type="entry name" value="Shikimate/glucono_kinase"/>
</dbReference>
<keyword evidence="5 8" id="KW-0418">Kinase</keyword>
<dbReference type="OrthoDB" id="275177at2759"/>
<dbReference type="CDD" id="cd02021">
    <property type="entry name" value="GntK"/>
    <property type="match status" value="1"/>
</dbReference>
<name>H3A3A7_LATCH</name>
<dbReference type="GO" id="GO:0046316">
    <property type="term" value="F:gluconokinase activity"/>
    <property type="evidence" value="ECO:0007669"/>
    <property type="project" value="UniProtKB-EC"/>
</dbReference>